<name>A0A672I7F8_SALFA</name>
<evidence type="ECO:0000256" key="1">
    <source>
        <dbReference type="SAM" id="MobiDB-lite"/>
    </source>
</evidence>
<accession>A0A672I7F8</accession>
<keyword evidence="3" id="KW-1185">Reference proteome</keyword>
<protein>
    <submittedName>
        <fullName evidence="2">Uncharacterized protein</fullName>
    </submittedName>
</protein>
<dbReference type="Ensembl" id="ENSSFAT00005038503.1">
    <property type="protein sequence ID" value="ENSSFAP00005037112.1"/>
    <property type="gene ID" value="ENSSFAG00005018675.1"/>
</dbReference>
<dbReference type="PANTHER" id="PTHR47147:SF1">
    <property type="entry name" value="SYNCOILIN"/>
    <property type="match status" value="1"/>
</dbReference>
<dbReference type="AlphaFoldDB" id="A0A672I7F8"/>
<reference evidence="2" key="3">
    <citation type="submission" date="2025-09" db="UniProtKB">
        <authorList>
            <consortium name="Ensembl"/>
        </authorList>
    </citation>
    <scope>IDENTIFICATION</scope>
</reference>
<dbReference type="InParanoid" id="A0A672I7F8"/>
<reference evidence="2" key="2">
    <citation type="submission" date="2025-08" db="UniProtKB">
        <authorList>
            <consortium name="Ensembl"/>
        </authorList>
    </citation>
    <scope>IDENTIFICATION</scope>
</reference>
<dbReference type="GO" id="GO:0005882">
    <property type="term" value="C:intermediate filament"/>
    <property type="evidence" value="ECO:0007669"/>
    <property type="project" value="InterPro"/>
</dbReference>
<dbReference type="PANTHER" id="PTHR47147">
    <property type="entry name" value="SYNCOILIN"/>
    <property type="match status" value="1"/>
</dbReference>
<feature type="region of interest" description="Disordered" evidence="1">
    <location>
        <begin position="1"/>
        <end position="45"/>
    </location>
</feature>
<dbReference type="InterPro" id="IPR027702">
    <property type="entry name" value="Syncoilin"/>
</dbReference>
<evidence type="ECO:0000313" key="2">
    <source>
        <dbReference type="Ensembl" id="ENSSFAP00005037112.1"/>
    </source>
</evidence>
<dbReference type="Proteomes" id="UP000472267">
    <property type="component" value="Chromosome 19"/>
</dbReference>
<feature type="compositionally biased region" description="Polar residues" evidence="1">
    <location>
        <begin position="29"/>
        <end position="44"/>
    </location>
</feature>
<evidence type="ECO:0000313" key="3">
    <source>
        <dbReference type="Proteomes" id="UP000472267"/>
    </source>
</evidence>
<sequence length="267" mass="30417">MDNRRSLGDGEDTASAEASDMDLEHVGETTESSQSDSTAETSVHSLERTEHNTIQMDMDSLGQLFELSIRRVSRLEKQRDELIQELLCLQEPWLQIVQHLRGKLSMARRQLSLVQLDFIAVHEEAQQVKRKLFATARGCIQSQVALAAQEYEVSQSAVTQEELKTRIQSLSQELSDLQEVHQTRLKTLRDQASGPRRPRAMSDVGLCRQASLKLQRRLSCSVTALEAWYEPRLTALLRRRQAGEEALRKSREQSGDLRVRLGPLREE</sequence>
<feature type="region of interest" description="Disordered" evidence="1">
    <location>
        <begin position="245"/>
        <end position="267"/>
    </location>
</feature>
<reference evidence="2" key="1">
    <citation type="submission" date="2019-06" db="EMBL/GenBank/DDBJ databases">
        <authorList>
            <consortium name="Wellcome Sanger Institute Data Sharing"/>
        </authorList>
    </citation>
    <scope>NUCLEOTIDE SEQUENCE [LARGE SCALE GENOMIC DNA]</scope>
</reference>
<proteinExistence type="predicted"/>
<organism evidence="2 3">
    <name type="scientific">Salarias fasciatus</name>
    <name type="common">Jewelled blenny</name>
    <name type="synonym">Blennius fasciatus</name>
    <dbReference type="NCBI Taxonomy" id="181472"/>
    <lineage>
        <taxon>Eukaryota</taxon>
        <taxon>Metazoa</taxon>
        <taxon>Chordata</taxon>
        <taxon>Craniata</taxon>
        <taxon>Vertebrata</taxon>
        <taxon>Euteleostomi</taxon>
        <taxon>Actinopterygii</taxon>
        <taxon>Neopterygii</taxon>
        <taxon>Teleostei</taxon>
        <taxon>Neoteleostei</taxon>
        <taxon>Acanthomorphata</taxon>
        <taxon>Ovalentaria</taxon>
        <taxon>Blenniimorphae</taxon>
        <taxon>Blenniiformes</taxon>
        <taxon>Blennioidei</taxon>
        <taxon>Blenniidae</taxon>
        <taxon>Salariinae</taxon>
        <taxon>Salarias</taxon>
    </lineage>
</organism>